<gene>
    <name evidence="1" type="ORF">EZS27_032389</name>
</gene>
<accession>A0A5J4Q8W1</accession>
<name>A0A5J4Q8W1_9ZZZZ</name>
<proteinExistence type="predicted"/>
<dbReference type="AlphaFoldDB" id="A0A5J4Q8W1"/>
<organism evidence="1">
    <name type="scientific">termite gut metagenome</name>
    <dbReference type="NCBI Taxonomy" id="433724"/>
    <lineage>
        <taxon>unclassified sequences</taxon>
        <taxon>metagenomes</taxon>
        <taxon>organismal metagenomes</taxon>
    </lineage>
</organism>
<sequence>MTYRVVKVLLATLVVLYNRTSDLSFKKKVTFVLRKDKRILCNATTNV</sequence>
<dbReference type="EMBL" id="SNRY01004514">
    <property type="protein sequence ID" value="KAA6317460.1"/>
    <property type="molecule type" value="Genomic_DNA"/>
</dbReference>
<reference evidence="1" key="1">
    <citation type="submission" date="2019-03" db="EMBL/GenBank/DDBJ databases">
        <title>Single cell metagenomics reveals metabolic interactions within the superorganism composed of flagellate Streblomastix strix and complex community of Bacteroidetes bacteria on its surface.</title>
        <authorList>
            <person name="Treitli S.C."/>
            <person name="Kolisko M."/>
            <person name="Husnik F."/>
            <person name="Keeling P."/>
            <person name="Hampl V."/>
        </authorList>
    </citation>
    <scope>NUCLEOTIDE SEQUENCE</scope>
    <source>
        <strain evidence="1">STM</strain>
    </source>
</reference>
<evidence type="ECO:0000313" key="1">
    <source>
        <dbReference type="EMBL" id="KAA6317460.1"/>
    </source>
</evidence>
<protein>
    <submittedName>
        <fullName evidence="1">Uncharacterized protein</fullName>
    </submittedName>
</protein>
<comment type="caution">
    <text evidence="1">The sequence shown here is derived from an EMBL/GenBank/DDBJ whole genome shotgun (WGS) entry which is preliminary data.</text>
</comment>